<protein>
    <submittedName>
        <fullName evidence="1">Uncharacterized protein</fullName>
    </submittedName>
</protein>
<name>B9RI20_RICCO</name>
<sequence length="76" mass="8420">MRDMKEGVRLNGLEANRQLCLNMDVKALDSTSNFGLARETNEVMEVEVEGFGEGTCGVGLGIRDFKLTNALKYLSY</sequence>
<dbReference type="EMBL" id="EQ973781">
    <property type="protein sequence ID" value="EEF48792.1"/>
    <property type="molecule type" value="Genomic_DNA"/>
</dbReference>
<proteinExistence type="predicted"/>
<dbReference type="Proteomes" id="UP000008311">
    <property type="component" value="Unassembled WGS sequence"/>
</dbReference>
<evidence type="ECO:0000313" key="2">
    <source>
        <dbReference type="Proteomes" id="UP000008311"/>
    </source>
</evidence>
<keyword evidence="2" id="KW-1185">Reference proteome</keyword>
<evidence type="ECO:0000313" key="1">
    <source>
        <dbReference type="EMBL" id="EEF48792.1"/>
    </source>
</evidence>
<organism evidence="1 2">
    <name type="scientific">Ricinus communis</name>
    <name type="common">Castor bean</name>
    <dbReference type="NCBI Taxonomy" id="3988"/>
    <lineage>
        <taxon>Eukaryota</taxon>
        <taxon>Viridiplantae</taxon>
        <taxon>Streptophyta</taxon>
        <taxon>Embryophyta</taxon>
        <taxon>Tracheophyta</taxon>
        <taxon>Spermatophyta</taxon>
        <taxon>Magnoliopsida</taxon>
        <taxon>eudicotyledons</taxon>
        <taxon>Gunneridae</taxon>
        <taxon>Pentapetalae</taxon>
        <taxon>rosids</taxon>
        <taxon>fabids</taxon>
        <taxon>Malpighiales</taxon>
        <taxon>Euphorbiaceae</taxon>
        <taxon>Acalyphoideae</taxon>
        <taxon>Acalypheae</taxon>
        <taxon>Ricinus</taxon>
    </lineage>
</organism>
<gene>
    <name evidence="1" type="ORF">RCOM_1575550</name>
</gene>
<dbReference type="InParanoid" id="B9RI20"/>
<reference evidence="2" key="1">
    <citation type="journal article" date="2010" name="Nat. Biotechnol.">
        <title>Draft genome sequence of the oilseed species Ricinus communis.</title>
        <authorList>
            <person name="Chan A.P."/>
            <person name="Crabtree J."/>
            <person name="Zhao Q."/>
            <person name="Lorenzi H."/>
            <person name="Orvis J."/>
            <person name="Puiu D."/>
            <person name="Melake-Berhan A."/>
            <person name="Jones K.M."/>
            <person name="Redman J."/>
            <person name="Chen G."/>
            <person name="Cahoon E.B."/>
            <person name="Gedil M."/>
            <person name="Stanke M."/>
            <person name="Haas B.J."/>
            <person name="Wortman J.R."/>
            <person name="Fraser-Liggett C.M."/>
            <person name="Ravel J."/>
            <person name="Rabinowicz P.D."/>
        </authorList>
    </citation>
    <scope>NUCLEOTIDE SEQUENCE [LARGE SCALE GENOMIC DNA]</scope>
    <source>
        <strain evidence="2">cv. Hale</strain>
    </source>
</reference>
<dbReference type="AlphaFoldDB" id="B9RI20"/>
<accession>B9RI20</accession>